<dbReference type="EMBL" id="FOTK01000053">
    <property type="protein sequence ID" value="SFM75657.1"/>
    <property type="molecule type" value="Genomic_DNA"/>
</dbReference>
<keyword evidence="1" id="KW-1133">Transmembrane helix</keyword>
<organism evidence="2 3">
    <name type="scientific">Methylobacterium pseudosasicola</name>
    <dbReference type="NCBI Taxonomy" id="582667"/>
    <lineage>
        <taxon>Bacteria</taxon>
        <taxon>Pseudomonadati</taxon>
        <taxon>Pseudomonadota</taxon>
        <taxon>Alphaproteobacteria</taxon>
        <taxon>Hyphomicrobiales</taxon>
        <taxon>Methylobacteriaceae</taxon>
        <taxon>Methylobacterium</taxon>
    </lineage>
</organism>
<keyword evidence="1" id="KW-0812">Transmembrane</keyword>
<proteinExistence type="predicted"/>
<feature type="transmembrane region" description="Helical" evidence="1">
    <location>
        <begin position="30"/>
        <end position="49"/>
    </location>
</feature>
<gene>
    <name evidence="2" type="ORF">SAMN05192568_105322</name>
</gene>
<dbReference type="AlphaFoldDB" id="A0A1I4TGH4"/>
<evidence type="ECO:0000256" key="1">
    <source>
        <dbReference type="SAM" id="Phobius"/>
    </source>
</evidence>
<reference evidence="3" key="1">
    <citation type="submission" date="2016-10" db="EMBL/GenBank/DDBJ databases">
        <authorList>
            <person name="Varghese N."/>
            <person name="Submissions S."/>
        </authorList>
    </citation>
    <scope>NUCLEOTIDE SEQUENCE [LARGE SCALE GENOMIC DNA]</scope>
    <source>
        <strain evidence="3">BL36</strain>
    </source>
</reference>
<protein>
    <submittedName>
        <fullName evidence="2">Uncharacterized protein</fullName>
    </submittedName>
</protein>
<keyword evidence="1" id="KW-0472">Membrane</keyword>
<sequence length="73" mass="8362">MDENDPHWDFDLLWYDRAEPEAAPSLVLEGLAYLVLLLLAGMACGVRVYRLPDRLWCRAVDRIVHVGIRPDPS</sequence>
<dbReference type="Proteomes" id="UP000199048">
    <property type="component" value="Unassembled WGS sequence"/>
</dbReference>
<name>A0A1I4TGH4_9HYPH</name>
<evidence type="ECO:0000313" key="3">
    <source>
        <dbReference type="Proteomes" id="UP000199048"/>
    </source>
</evidence>
<evidence type="ECO:0000313" key="2">
    <source>
        <dbReference type="EMBL" id="SFM75657.1"/>
    </source>
</evidence>
<dbReference type="RefSeq" id="WP_092046249.1">
    <property type="nucleotide sequence ID" value="NZ_FOTK01000053.1"/>
</dbReference>
<accession>A0A1I4TGH4</accession>
<keyword evidence="3" id="KW-1185">Reference proteome</keyword>